<dbReference type="Pfam" id="PF00067">
    <property type="entry name" value="p450"/>
    <property type="match status" value="1"/>
</dbReference>
<evidence type="ECO:0000256" key="1">
    <source>
        <dbReference type="ARBA" id="ARBA00022723"/>
    </source>
</evidence>
<dbReference type="InterPro" id="IPR050364">
    <property type="entry name" value="Cytochrome_P450_fung"/>
</dbReference>
<reference evidence="6" key="1">
    <citation type="submission" date="2021-06" db="EMBL/GenBank/DDBJ databases">
        <authorList>
            <person name="Kallberg Y."/>
            <person name="Tangrot J."/>
            <person name="Rosling A."/>
        </authorList>
    </citation>
    <scope>NUCLEOTIDE SEQUENCE</scope>
    <source>
        <strain evidence="6">FL130A</strain>
    </source>
</reference>
<dbReference type="InterPro" id="IPR001128">
    <property type="entry name" value="Cyt_P450"/>
</dbReference>
<keyword evidence="2" id="KW-0560">Oxidoreductase</keyword>
<comment type="caution">
    <text evidence="6">The sequence shown here is derived from an EMBL/GenBank/DDBJ whole genome shotgun (WGS) entry which is preliminary data.</text>
</comment>
<evidence type="ECO:0000256" key="5">
    <source>
        <dbReference type="PIRSR" id="PIRSR602401-1"/>
    </source>
</evidence>
<name>A0A9N9CTL6_9GLOM</name>
<comment type="cofactor">
    <cofactor evidence="5">
        <name>heme</name>
        <dbReference type="ChEBI" id="CHEBI:30413"/>
    </cofactor>
</comment>
<dbReference type="InterPro" id="IPR036396">
    <property type="entry name" value="Cyt_P450_sf"/>
</dbReference>
<proteinExistence type="predicted"/>
<evidence type="ECO:0000256" key="3">
    <source>
        <dbReference type="ARBA" id="ARBA00023004"/>
    </source>
</evidence>
<dbReference type="GO" id="GO:0016705">
    <property type="term" value="F:oxidoreductase activity, acting on paired donors, with incorporation or reduction of molecular oxygen"/>
    <property type="evidence" value="ECO:0007669"/>
    <property type="project" value="InterPro"/>
</dbReference>
<feature type="binding site" description="axial binding residue" evidence="5">
    <location>
        <position position="434"/>
    </location>
    <ligand>
        <name>heme</name>
        <dbReference type="ChEBI" id="CHEBI:30413"/>
    </ligand>
    <ligandPart>
        <name>Fe</name>
        <dbReference type="ChEBI" id="CHEBI:18248"/>
    </ligandPart>
</feature>
<dbReference type="GO" id="GO:0004497">
    <property type="term" value="F:monooxygenase activity"/>
    <property type="evidence" value="ECO:0007669"/>
    <property type="project" value="UniProtKB-KW"/>
</dbReference>
<evidence type="ECO:0000256" key="4">
    <source>
        <dbReference type="ARBA" id="ARBA00023033"/>
    </source>
</evidence>
<evidence type="ECO:0000256" key="2">
    <source>
        <dbReference type="ARBA" id="ARBA00023002"/>
    </source>
</evidence>
<protein>
    <submittedName>
        <fullName evidence="6">13180_t:CDS:1</fullName>
    </submittedName>
</protein>
<dbReference type="PRINTS" id="PR00463">
    <property type="entry name" value="EP450I"/>
</dbReference>
<organism evidence="6 7">
    <name type="scientific">Ambispora leptoticha</name>
    <dbReference type="NCBI Taxonomy" id="144679"/>
    <lineage>
        <taxon>Eukaryota</taxon>
        <taxon>Fungi</taxon>
        <taxon>Fungi incertae sedis</taxon>
        <taxon>Mucoromycota</taxon>
        <taxon>Glomeromycotina</taxon>
        <taxon>Glomeromycetes</taxon>
        <taxon>Archaeosporales</taxon>
        <taxon>Ambisporaceae</taxon>
        <taxon>Ambispora</taxon>
    </lineage>
</organism>
<keyword evidence="5" id="KW-0349">Heme</keyword>
<dbReference type="PRINTS" id="PR00385">
    <property type="entry name" value="P450"/>
</dbReference>
<dbReference type="OrthoDB" id="1055148at2759"/>
<dbReference type="InterPro" id="IPR002401">
    <property type="entry name" value="Cyt_P450_E_grp-I"/>
</dbReference>
<feature type="non-terminal residue" evidence="6">
    <location>
        <position position="1"/>
    </location>
</feature>
<dbReference type="PANTHER" id="PTHR46300:SF2">
    <property type="entry name" value="CYTOCHROME P450 MONOOXYGENASE ALNH-RELATED"/>
    <property type="match status" value="1"/>
</dbReference>
<keyword evidence="3 5" id="KW-0408">Iron</keyword>
<keyword evidence="7" id="KW-1185">Reference proteome</keyword>
<evidence type="ECO:0000313" key="7">
    <source>
        <dbReference type="Proteomes" id="UP000789508"/>
    </source>
</evidence>
<sequence>MLILYGTLLFALLGYIFFKRGRKNSSGGLKSLPEVPGKKPLIGHALSVLCKDFHKRCAEWKNECGDIYGIQVANSKIIILNSPKLVGDLFYKRGARYSSRFKHFFLWKTIGREKCFIMSPYNDWYKKMTPIVHAILNRRKIETYTDLIMECRDDLITNIKNAQNPEGIFPRSYLEHTTLNIILNVLYGAKTNFQDPLHQKLISLTHVWFSYGTIKSRIYDWFPFLQKFGVPGALENRDEWEKVLGELLEKVKRDEKKTPCAARDLLAKVEEGVITELEISHLAISLIIAGTETTATSLTWIIAAIANNPEIQLHAQKELDSVVGQLKLPSHDDVSSLPYIRAIVKEGLRWVPPISMGVAHSTEQDDEYMGYHIPKNSMILLGMFSIHSDPTRYPNPHIFNPDRYLGVKESAATLAQGNPEKRDHFAFGAGRRLCSGIHLAEMELEYLIASILATFTIEIPHSYDESSHRLIDVNNYSFDGGAQWINPYK</sequence>
<dbReference type="AlphaFoldDB" id="A0A9N9CTL6"/>
<gene>
    <name evidence="6" type="ORF">ALEPTO_LOCUS8584</name>
</gene>
<dbReference type="Gene3D" id="1.10.630.10">
    <property type="entry name" value="Cytochrome P450"/>
    <property type="match status" value="1"/>
</dbReference>
<keyword evidence="4" id="KW-0503">Monooxygenase</keyword>
<evidence type="ECO:0000313" key="6">
    <source>
        <dbReference type="EMBL" id="CAG8611605.1"/>
    </source>
</evidence>
<dbReference type="GO" id="GO:0005506">
    <property type="term" value="F:iron ion binding"/>
    <property type="evidence" value="ECO:0007669"/>
    <property type="project" value="InterPro"/>
</dbReference>
<dbReference type="PANTHER" id="PTHR46300">
    <property type="entry name" value="P450, PUTATIVE (EUROFUNG)-RELATED-RELATED"/>
    <property type="match status" value="1"/>
</dbReference>
<accession>A0A9N9CTL6</accession>
<dbReference type="SUPFAM" id="SSF48264">
    <property type="entry name" value="Cytochrome P450"/>
    <property type="match status" value="1"/>
</dbReference>
<dbReference type="EMBL" id="CAJVPS010005133">
    <property type="protein sequence ID" value="CAG8611605.1"/>
    <property type="molecule type" value="Genomic_DNA"/>
</dbReference>
<dbReference type="Proteomes" id="UP000789508">
    <property type="component" value="Unassembled WGS sequence"/>
</dbReference>
<keyword evidence="1 5" id="KW-0479">Metal-binding</keyword>
<dbReference type="GO" id="GO:0020037">
    <property type="term" value="F:heme binding"/>
    <property type="evidence" value="ECO:0007669"/>
    <property type="project" value="InterPro"/>
</dbReference>